<protein>
    <recommendedName>
        <fullName evidence="2">DUF1559 domain-containing protein</fullName>
    </recommendedName>
</protein>
<dbReference type="EMBL" id="DQAY01000112">
    <property type="protein sequence ID" value="HCO24908.1"/>
    <property type="molecule type" value="Genomic_DNA"/>
</dbReference>
<dbReference type="InterPro" id="IPR045584">
    <property type="entry name" value="Pilin-like"/>
</dbReference>
<keyword evidence="1" id="KW-1133">Transmembrane helix</keyword>
<evidence type="ECO:0000256" key="1">
    <source>
        <dbReference type="SAM" id="Phobius"/>
    </source>
</evidence>
<feature type="non-terminal residue" evidence="3">
    <location>
        <position position="249"/>
    </location>
</feature>
<dbReference type="PANTHER" id="PTHR30093:SF2">
    <property type="entry name" value="TYPE II SECRETION SYSTEM PROTEIN H"/>
    <property type="match status" value="1"/>
</dbReference>
<dbReference type="NCBIfam" id="TIGR02532">
    <property type="entry name" value="IV_pilin_GFxxxE"/>
    <property type="match status" value="1"/>
</dbReference>
<dbReference type="Pfam" id="PF07963">
    <property type="entry name" value="N_methyl"/>
    <property type="match status" value="1"/>
</dbReference>
<feature type="domain" description="DUF1559" evidence="2">
    <location>
        <begin position="34"/>
        <end position="239"/>
    </location>
</feature>
<evidence type="ECO:0000313" key="3">
    <source>
        <dbReference type="EMBL" id="HCO24908.1"/>
    </source>
</evidence>
<dbReference type="PANTHER" id="PTHR30093">
    <property type="entry name" value="GENERAL SECRETION PATHWAY PROTEIN G"/>
    <property type="match status" value="1"/>
</dbReference>
<dbReference type="InterPro" id="IPR011453">
    <property type="entry name" value="DUF1559"/>
</dbReference>
<keyword evidence="1" id="KW-0812">Transmembrane</keyword>
<organism evidence="3 4">
    <name type="scientific">Gimesia maris</name>
    <dbReference type="NCBI Taxonomy" id="122"/>
    <lineage>
        <taxon>Bacteria</taxon>
        <taxon>Pseudomonadati</taxon>
        <taxon>Planctomycetota</taxon>
        <taxon>Planctomycetia</taxon>
        <taxon>Planctomycetales</taxon>
        <taxon>Planctomycetaceae</taxon>
        <taxon>Gimesia</taxon>
    </lineage>
</organism>
<dbReference type="AlphaFoldDB" id="A0A3D3RA04"/>
<comment type="caution">
    <text evidence="3">The sequence shown here is derived from an EMBL/GenBank/DDBJ whole genome shotgun (WGS) entry which is preliminary data.</text>
</comment>
<accession>A0A3D3RA04</accession>
<evidence type="ECO:0000259" key="2">
    <source>
        <dbReference type="Pfam" id="PF07596"/>
    </source>
</evidence>
<reference evidence="3 4" key="1">
    <citation type="journal article" date="2018" name="Nat. Biotechnol.">
        <title>A standardized bacterial taxonomy based on genome phylogeny substantially revises the tree of life.</title>
        <authorList>
            <person name="Parks D.H."/>
            <person name="Chuvochina M."/>
            <person name="Waite D.W."/>
            <person name="Rinke C."/>
            <person name="Skarshewski A."/>
            <person name="Chaumeil P.A."/>
            <person name="Hugenholtz P."/>
        </authorList>
    </citation>
    <scope>NUCLEOTIDE SEQUENCE [LARGE SCALE GENOMIC DNA]</scope>
    <source>
        <strain evidence="3">UBA9375</strain>
    </source>
</reference>
<sequence>MRRQKKELGFTLIELLVVIAIIAILIALLLPAVQQARESARRSTCKNQLKQIVLAIHNYHDTHSMFPAGYYTRANPGSTISGLENRATGFVMLLPFLDQASLYNLYNFDIGTGGGPDQSGGGQTDTQTAFLNQTKLPIYQCPSANTRLLSLKLNPRDGHLDSSDSGSSFASSYAFSSGNKYGTGNGQFWGIYFGTSNSAAAGIMTPNSATRFRDVEDGASMTFIVGEAEHNDLKTDYSGSTAIDNSDVV</sequence>
<gene>
    <name evidence="3" type="ORF">DIT97_18460</name>
</gene>
<dbReference type="Proteomes" id="UP000263642">
    <property type="component" value="Unassembled WGS sequence"/>
</dbReference>
<evidence type="ECO:0000313" key="4">
    <source>
        <dbReference type="Proteomes" id="UP000263642"/>
    </source>
</evidence>
<name>A0A3D3RA04_9PLAN</name>
<dbReference type="Pfam" id="PF07596">
    <property type="entry name" value="SBP_bac_10"/>
    <property type="match status" value="1"/>
</dbReference>
<feature type="transmembrane region" description="Helical" evidence="1">
    <location>
        <begin position="12"/>
        <end position="33"/>
    </location>
</feature>
<proteinExistence type="predicted"/>
<keyword evidence="1" id="KW-0472">Membrane</keyword>
<dbReference type="SUPFAM" id="SSF54523">
    <property type="entry name" value="Pili subunits"/>
    <property type="match status" value="1"/>
</dbReference>
<dbReference type="InterPro" id="IPR012902">
    <property type="entry name" value="N_methyl_site"/>
</dbReference>
<dbReference type="Gene3D" id="3.30.700.10">
    <property type="entry name" value="Glycoprotein, Type 4 Pilin"/>
    <property type="match status" value="1"/>
</dbReference>